<dbReference type="Gene3D" id="3.30.1950.10">
    <property type="entry name" value="wza like domain"/>
    <property type="match status" value="1"/>
</dbReference>
<keyword evidence="1 2" id="KW-0732">Signal</keyword>
<dbReference type="InterPro" id="IPR019554">
    <property type="entry name" value="Soluble_ligand-bd"/>
</dbReference>
<dbReference type="GO" id="GO:0015159">
    <property type="term" value="F:polysaccharide transmembrane transporter activity"/>
    <property type="evidence" value="ECO:0007669"/>
    <property type="project" value="InterPro"/>
</dbReference>
<gene>
    <name evidence="5" type="ORF">GV832_18915</name>
</gene>
<evidence type="ECO:0000313" key="6">
    <source>
        <dbReference type="Proteomes" id="UP001193501"/>
    </source>
</evidence>
<keyword evidence="6" id="KW-1185">Reference proteome</keyword>
<evidence type="ECO:0000256" key="2">
    <source>
        <dbReference type="SAM" id="SignalP"/>
    </source>
</evidence>
<dbReference type="Proteomes" id="UP001193501">
    <property type="component" value="Unassembled WGS sequence"/>
</dbReference>
<name>A0AAE4YCS5_9RHOB</name>
<evidence type="ECO:0000313" key="5">
    <source>
        <dbReference type="EMBL" id="NBZ89664.1"/>
    </source>
</evidence>
<feature type="domain" description="Soluble ligand binding" evidence="4">
    <location>
        <begin position="120"/>
        <end position="171"/>
    </location>
</feature>
<accession>A0AAE4YCS5</accession>
<proteinExistence type="predicted"/>
<protein>
    <submittedName>
        <fullName evidence="5">Polysaccharide export protein</fullName>
    </submittedName>
</protein>
<evidence type="ECO:0000259" key="4">
    <source>
        <dbReference type="Pfam" id="PF10531"/>
    </source>
</evidence>
<organism evidence="5 6">
    <name type="scientific">Stagnihabitans tardus</name>
    <dbReference type="NCBI Taxonomy" id="2699202"/>
    <lineage>
        <taxon>Bacteria</taxon>
        <taxon>Pseudomonadati</taxon>
        <taxon>Pseudomonadota</taxon>
        <taxon>Alphaproteobacteria</taxon>
        <taxon>Rhodobacterales</taxon>
        <taxon>Paracoccaceae</taxon>
        <taxon>Stagnihabitans</taxon>
    </lineage>
</organism>
<dbReference type="PANTHER" id="PTHR33619:SF3">
    <property type="entry name" value="POLYSACCHARIDE EXPORT PROTEIN GFCE-RELATED"/>
    <property type="match status" value="1"/>
</dbReference>
<dbReference type="InterPro" id="IPR003715">
    <property type="entry name" value="Poly_export_N"/>
</dbReference>
<dbReference type="RefSeq" id="WP_168776463.1">
    <property type="nucleotide sequence ID" value="NZ_JAABNR010000029.1"/>
</dbReference>
<feature type="domain" description="Polysaccharide export protein N-terminal" evidence="3">
    <location>
        <begin position="26"/>
        <end position="100"/>
    </location>
</feature>
<evidence type="ECO:0000256" key="1">
    <source>
        <dbReference type="ARBA" id="ARBA00022729"/>
    </source>
</evidence>
<reference evidence="5" key="1">
    <citation type="submission" date="2020-01" db="EMBL/GenBank/DDBJ databases">
        <authorList>
            <person name="Chen W.-M."/>
        </authorList>
    </citation>
    <scope>NUCLEOTIDE SEQUENCE</scope>
    <source>
        <strain evidence="5">CYK-10</strain>
    </source>
</reference>
<dbReference type="AlphaFoldDB" id="A0AAE4YCS5"/>
<sequence length="205" mass="21419">MPFLFRSLWTALVLTMLAALAPAFAQDGGYKIQPGDTLQMDVLEDSSLSRPLLVLPDGTVSVPSGGVVRAAGLSLPQVQEAVTAALAPNFAKTPTVYLSVGQLSPDTPKPGAGAAAGTTVYLMGEVAKPGSVAVPKGTTLLQFLAETGGLSPYAATKRIQIRRMVNGEEKLWIFNYAAVMAGGPAPAITLQKGDVIIVPQRRLFE</sequence>
<comment type="caution">
    <text evidence="5">The sequence shown here is derived from an EMBL/GenBank/DDBJ whole genome shotgun (WGS) entry which is preliminary data.</text>
</comment>
<feature type="signal peptide" evidence="2">
    <location>
        <begin position="1"/>
        <end position="25"/>
    </location>
</feature>
<dbReference type="Gene3D" id="3.10.560.10">
    <property type="entry name" value="Outer membrane lipoprotein wza domain like"/>
    <property type="match status" value="1"/>
</dbReference>
<dbReference type="EMBL" id="JAABNR010000029">
    <property type="protein sequence ID" value="NBZ89664.1"/>
    <property type="molecule type" value="Genomic_DNA"/>
</dbReference>
<dbReference type="PANTHER" id="PTHR33619">
    <property type="entry name" value="POLYSACCHARIDE EXPORT PROTEIN GFCE-RELATED"/>
    <property type="match status" value="1"/>
</dbReference>
<dbReference type="Pfam" id="PF02563">
    <property type="entry name" value="Poly_export"/>
    <property type="match status" value="1"/>
</dbReference>
<dbReference type="InterPro" id="IPR049712">
    <property type="entry name" value="Poly_export"/>
</dbReference>
<evidence type="ECO:0000259" key="3">
    <source>
        <dbReference type="Pfam" id="PF02563"/>
    </source>
</evidence>
<dbReference type="Pfam" id="PF10531">
    <property type="entry name" value="SLBB"/>
    <property type="match status" value="1"/>
</dbReference>
<feature type="chain" id="PRO_5042055081" evidence="2">
    <location>
        <begin position="26"/>
        <end position="205"/>
    </location>
</feature>